<feature type="chain" id="PRO_5043092525" description="C-X-C motif chemokine" evidence="6">
    <location>
        <begin position="22"/>
        <end position="111"/>
    </location>
</feature>
<keyword evidence="4 6" id="KW-0964">Secreted</keyword>
<dbReference type="PANTHER" id="PTHR12015">
    <property type="entry name" value="SMALL INDUCIBLE CYTOKINE A"/>
    <property type="match status" value="1"/>
</dbReference>
<evidence type="ECO:0000313" key="9">
    <source>
        <dbReference type="Proteomes" id="UP001152836"/>
    </source>
</evidence>
<dbReference type="CTD" id="10563"/>
<protein>
    <recommendedName>
        <fullName evidence="6">C-X-C motif chemokine</fullName>
    </recommendedName>
</protein>
<dbReference type="AlphaFoldDB" id="A0AAU9ZU63"/>
<comment type="similarity">
    <text evidence="2 6">Belongs to the intercrine alpha (chemokine CxC) family.</text>
</comment>
<proteinExistence type="inferred from homology"/>
<keyword evidence="5" id="KW-1015">Disulfide bond</keyword>
<evidence type="ECO:0000313" key="8">
    <source>
        <dbReference type="EMBL" id="CAH6883402.1"/>
    </source>
</evidence>
<dbReference type="PROSITE" id="PS00471">
    <property type="entry name" value="SMALL_CYTOKINES_CXC"/>
    <property type="match status" value="1"/>
</dbReference>
<sequence length="111" mass="12171">MRLSTAALLFLLAGCFSPGHGILEANYTNLKCRCSGMISGVIHPSNIERIQITSRGNGCPNDEVLIWTRSKKVVCVNPRARWLQIVLRILRGKSLSSPAPAPVSRKRTIST</sequence>
<dbReference type="EMBL" id="CALSGD010001509">
    <property type="protein sequence ID" value="CAH6883402.1"/>
    <property type="molecule type" value="Genomic_DNA"/>
</dbReference>
<dbReference type="Pfam" id="PF00048">
    <property type="entry name" value="IL8"/>
    <property type="match status" value="1"/>
</dbReference>
<dbReference type="GO" id="GO:0005615">
    <property type="term" value="C:extracellular space"/>
    <property type="evidence" value="ECO:0007669"/>
    <property type="project" value="UniProtKB-UniRule"/>
</dbReference>
<evidence type="ECO:0000259" key="7">
    <source>
        <dbReference type="SMART" id="SM00199"/>
    </source>
</evidence>
<dbReference type="InterPro" id="IPR036048">
    <property type="entry name" value="Interleukin_8-like_sf"/>
</dbReference>
<evidence type="ECO:0000256" key="2">
    <source>
        <dbReference type="ARBA" id="ARBA00010665"/>
    </source>
</evidence>
<dbReference type="CDD" id="cd00273">
    <property type="entry name" value="Chemokine_CXC"/>
    <property type="match status" value="1"/>
</dbReference>
<name>A0AAU9ZU63_PHORO</name>
<dbReference type="InterPro" id="IPR001811">
    <property type="entry name" value="Chemokine_IL8-like_dom"/>
</dbReference>
<feature type="signal peptide" evidence="6">
    <location>
        <begin position="1"/>
        <end position="21"/>
    </location>
</feature>
<accession>A0AAU9ZU63</accession>
<gene>
    <name evidence="8" type="primary">Cxcl13</name>
    <name evidence="8" type="ORF">PHOROB_LOCUS12434</name>
</gene>
<dbReference type="PANTHER" id="PTHR12015:SF204">
    <property type="entry name" value="C-X-C MOTIF CHEMOKINE 13"/>
    <property type="match status" value="1"/>
</dbReference>
<evidence type="ECO:0000256" key="3">
    <source>
        <dbReference type="ARBA" id="ARBA00022514"/>
    </source>
</evidence>
<dbReference type="GO" id="GO:0008009">
    <property type="term" value="F:chemokine activity"/>
    <property type="evidence" value="ECO:0007669"/>
    <property type="project" value="InterPro"/>
</dbReference>
<keyword evidence="6" id="KW-0732">Signal</keyword>
<evidence type="ECO:0000256" key="5">
    <source>
        <dbReference type="ARBA" id="ARBA00023157"/>
    </source>
</evidence>
<dbReference type="GO" id="GO:0006955">
    <property type="term" value="P:immune response"/>
    <property type="evidence" value="ECO:0007669"/>
    <property type="project" value="InterPro"/>
</dbReference>
<dbReference type="KEGG" id="prob:127232281"/>
<evidence type="ECO:0000256" key="6">
    <source>
        <dbReference type="RuleBase" id="RU361149"/>
    </source>
</evidence>
<reference evidence="8" key="1">
    <citation type="submission" date="2022-06" db="EMBL/GenBank/DDBJ databases">
        <authorList>
            <person name="Andreotti S."/>
            <person name="Wyler E."/>
        </authorList>
    </citation>
    <scope>NUCLEOTIDE SEQUENCE</scope>
</reference>
<evidence type="ECO:0000256" key="4">
    <source>
        <dbReference type="ARBA" id="ARBA00022525"/>
    </source>
</evidence>
<dbReference type="FunFam" id="2.40.50.40:FF:000004">
    <property type="entry name" value="C-X-C motif chemokine"/>
    <property type="match status" value="1"/>
</dbReference>
<dbReference type="InterPro" id="IPR039809">
    <property type="entry name" value="Chemokine_b/g/d"/>
</dbReference>
<dbReference type="InterPro" id="IPR018048">
    <property type="entry name" value="Chemokine_CXC_CS"/>
</dbReference>
<dbReference type="SUPFAM" id="SSF54117">
    <property type="entry name" value="Interleukin 8-like chemokines"/>
    <property type="match status" value="1"/>
</dbReference>
<dbReference type="GO" id="GO:0006952">
    <property type="term" value="P:defense response"/>
    <property type="evidence" value="ECO:0007669"/>
    <property type="project" value="InterPro"/>
</dbReference>
<comment type="subcellular location">
    <subcellularLocation>
        <location evidence="1 6">Secreted</location>
    </subcellularLocation>
</comment>
<feature type="domain" description="Chemokine interleukin-8-like" evidence="7">
    <location>
        <begin position="29"/>
        <end position="90"/>
    </location>
</feature>
<dbReference type="PROSITE" id="PS51257">
    <property type="entry name" value="PROKAR_LIPOPROTEIN"/>
    <property type="match status" value="1"/>
</dbReference>
<dbReference type="GeneID" id="127232281"/>
<dbReference type="InterPro" id="IPR033899">
    <property type="entry name" value="CXC_Chemokine_domain"/>
</dbReference>
<keyword evidence="6" id="KW-0145">Chemotaxis</keyword>
<keyword evidence="9" id="KW-1185">Reference proteome</keyword>
<evidence type="ECO:0000256" key="1">
    <source>
        <dbReference type="ARBA" id="ARBA00004613"/>
    </source>
</evidence>
<dbReference type="SMART" id="SM00199">
    <property type="entry name" value="SCY"/>
    <property type="match status" value="1"/>
</dbReference>
<keyword evidence="3 6" id="KW-0202">Cytokine</keyword>
<dbReference type="RefSeq" id="XP_051054273.1">
    <property type="nucleotide sequence ID" value="XM_051198316.1"/>
</dbReference>
<dbReference type="Proteomes" id="UP001152836">
    <property type="component" value="Unassembled WGS sequence"/>
</dbReference>
<dbReference type="Gene3D" id="2.40.50.40">
    <property type="match status" value="1"/>
</dbReference>
<organism evidence="8 9">
    <name type="scientific">Phodopus roborovskii</name>
    <name type="common">Roborovski's desert hamster</name>
    <name type="synonym">Cricetulus roborovskii</name>
    <dbReference type="NCBI Taxonomy" id="109678"/>
    <lineage>
        <taxon>Eukaryota</taxon>
        <taxon>Metazoa</taxon>
        <taxon>Chordata</taxon>
        <taxon>Craniata</taxon>
        <taxon>Vertebrata</taxon>
        <taxon>Euteleostomi</taxon>
        <taxon>Mammalia</taxon>
        <taxon>Eutheria</taxon>
        <taxon>Euarchontoglires</taxon>
        <taxon>Glires</taxon>
        <taxon>Rodentia</taxon>
        <taxon>Myomorpha</taxon>
        <taxon>Muroidea</taxon>
        <taxon>Cricetidae</taxon>
        <taxon>Cricetinae</taxon>
        <taxon>Phodopus</taxon>
    </lineage>
</organism>
<comment type="caution">
    <text evidence="8">The sequence shown here is derived from an EMBL/GenBank/DDBJ whole genome shotgun (WGS) entry which is preliminary data.</text>
</comment>